<dbReference type="EMBL" id="CACTIH010002068">
    <property type="protein sequence ID" value="CAA2972769.1"/>
    <property type="molecule type" value="Genomic_DNA"/>
</dbReference>
<evidence type="ECO:0000313" key="1">
    <source>
        <dbReference type="EMBL" id="CAA2972769.1"/>
    </source>
</evidence>
<protein>
    <submittedName>
        <fullName evidence="1">Uncharacterized protein</fullName>
    </submittedName>
</protein>
<accession>A0A8S0R1X3</accession>
<comment type="caution">
    <text evidence="1">The sequence shown here is derived from an EMBL/GenBank/DDBJ whole genome shotgun (WGS) entry which is preliminary data.</text>
</comment>
<evidence type="ECO:0000313" key="2">
    <source>
        <dbReference type="Proteomes" id="UP000594638"/>
    </source>
</evidence>
<sequence>MMREHVIHSYDYDVDLGYKLKGYSPNGESALFLLSSKDHSLIPYTDLPSRCSTALHRLIEENRAVILATQLNLHQMKIADPTQKGSVWFLNNQIIYPLDLIQALLRVQDSGCCLCVINLEKNVFLNRGKFLWDIDFV</sequence>
<dbReference type="Gramene" id="OE9A115239T1">
    <property type="protein sequence ID" value="OE9A115239C1"/>
    <property type="gene ID" value="OE9A115239"/>
</dbReference>
<keyword evidence="2" id="KW-1185">Reference proteome</keyword>
<dbReference type="AlphaFoldDB" id="A0A8S0R1X3"/>
<dbReference type="OrthoDB" id="514967at2759"/>
<proteinExistence type="predicted"/>
<dbReference type="Proteomes" id="UP000594638">
    <property type="component" value="Unassembled WGS sequence"/>
</dbReference>
<organism evidence="1 2">
    <name type="scientific">Olea europaea subsp. europaea</name>
    <dbReference type="NCBI Taxonomy" id="158383"/>
    <lineage>
        <taxon>Eukaryota</taxon>
        <taxon>Viridiplantae</taxon>
        <taxon>Streptophyta</taxon>
        <taxon>Embryophyta</taxon>
        <taxon>Tracheophyta</taxon>
        <taxon>Spermatophyta</taxon>
        <taxon>Magnoliopsida</taxon>
        <taxon>eudicotyledons</taxon>
        <taxon>Gunneridae</taxon>
        <taxon>Pentapetalae</taxon>
        <taxon>asterids</taxon>
        <taxon>lamiids</taxon>
        <taxon>Lamiales</taxon>
        <taxon>Oleaceae</taxon>
        <taxon>Oleeae</taxon>
        <taxon>Olea</taxon>
    </lineage>
</organism>
<gene>
    <name evidence="1" type="ORF">OLEA9_A115239</name>
</gene>
<name>A0A8S0R1X3_OLEEU</name>
<reference evidence="1 2" key="1">
    <citation type="submission" date="2019-12" db="EMBL/GenBank/DDBJ databases">
        <authorList>
            <person name="Alioto T."/>
            <person name="Alioto T."/>
            <person name="Gomez Garrido J."/>
        </authorList>
    </citation>
    <scope>NUCLEOTIDE SEQUENCE [LARGE SCALE GENOMIC DNA]</scope>
</reference>